<evidence type="ECO:0000313" key="13">
    <source>
        <dbReference type="Proteomes" id="UP000184148"/>
    </source>
</evidence>
<dbReference type="InterPro" id="IPR001989">
    <property type="entry name" value="Radical_activat_CS"/>
</dbReference>
<dbReference type="InterPro" id="IPR013785">
    <property type="entry name" value="Aldolase_TIM"/>
</dbReference>
<evidence type="ECO:0000256" key="4">
    <source>
        <dbReference type="ARBA" id="ARBA00022691"/>
    </source>
</evidence>
<proteinExistence type="inferred from homology"/>
<dbReference type="NCBIfam" id="TIGR02494">
    <property type="entry name" value="PFLE_PFLC"/>
    <property type="match status" value="1"/>
</dbReference>
<dbReference type="InterPro" id="IPR012839">
    <property type="entry name" value="Organic_radical_activase"/>
</dbReference>
<dbReference type="SUPFAM" id="SSF102114">
    <property type="entry name" value="Radical SAM enzymes"/>
    <property type="match status" value="1"/>
</dbReference>
<evidence type="ECO:0000256" key="6">
    <source>
        <dbReference type="ARBA" id="ARBA00023002"/>
    </source>
</evidence>
<organism evidence="12 13">
    <name type="scientific">Desulforamulus putei DSM 12395</name>
    <dbReference type="NCBI Taxonomy" id="1121429"/>
    <lineage>
        <taxon>Bacteria</taxon>
        <taxon>Bacillati</taxon>
        <taxon>Bacillota</taxon>
        <taxon>Clostridia</taxon>
        <taxon>Eubacteriales</taxon>
        <taxon>Peptococcaceae</taxon>
        <taxon>Desulforamulus</taxon>
    </lineage>
</organism>
<dbReference type="InterPro" id="IPR017900">
    <property type="entry name" value="4Fe4S_Fe_S_CS"/>
</dbReference>
<dbReference type="InterPro" id="IPR034457">
    <property type="entry name" value="Organic_radical-activating"/>
</dbReference>
<dbReference type="PROSITE" id="PS01087">
    <property type="entry name" value="RADICAL_ACTIVATING"/>
    <property type="match status" value="1"/>
</dbReference>
<reference evidence="13" key="1">
    <citation type="submission" date="2016-11" db="EMBL/GenBank/DDBJ databases">
        <authorList>
            <person name="Varghese N."/>
            <person name="Submissions S."/>
        </authorList>
    </citation>
    <scope>NUCLEOTIDE SEQUENCE [LARGE SCALE GENOMIC DNA]</scope>
    <source>
        <strain evidence="13">DSM 12395</strain>
    </source>
</reference>
<evidence type="ECO:0000256" key="7">
    <source>
        <dbReference type="ARBA" id="ARBA00023004"/>
    </source>
</evidence>
<dbReference type="EMBL" id="FQUY01000030">
    <property type="protein sequence ID" value="SHF51873.1"/>
    <property type="molecule type" value="Genomic_DNA"/>
</dbReference>
<dbReference type="PIRSF" id="PIRSF000371">
    <property type="entry name" value="PFL_act_enz"/>
    <property type="match status" value="1"/>
</dbReference>
<evidence type="ECO:0000256" key="9">
    <source>
        <dbReference type="ARBA" id="ARBA00047365"/>
    </source>
</evidence>
<dbReference type="InterPro" id="IPR040074">
    <property type="entry name" value="BssD/PflA/YjjW"/>
</dbReference>
<name>A0A1M5CAT9_9FIRM</name>
<dbReference type="Pfam" id="PF04055">
    <property type="entry name" value="Radical_SAM"/>
    <property type="match status" value="1"/>
</dbReference>
<dbReference type="GO" id="GO:0016491">
    <property type="term" value="F:oxidoreductase activity"/>
    <property type="evidence" value="ECO:0007669"/>
    <property type="project" value="UniProtKB-KW"/>
</dbReference>
<dbReference type="STRING" id="1121429.SAMN02745133_02862"/>
<keyword evidence="13" id="KW-1185">Reference proteome</keyword>
<dbReference type="SFLD" id="SFLDG01066">
    <property type="entry name" value="organic_radical-activating_enz"/>
    <property type="match status" value="1"/>
</dbReference>
<dbReference type="PROSITE" id="PS51379">
    <property type="entry name" value="4FE4S_FER_2"/>
    <property type="match status" value="2"/>
</dbReference>
<dbReference type="InterPro" id="IPR017896">
    <property type="entry name" value="4Fe4S_Fe-S-bd"/>
</dbReference>
<dbReference type="PROSITE" id="PS51918">
    <property type="entry name" value="RADICAL_SAM"/>
    <property type="match status" value="1"/>
</dbReference>
<evidence type="ECO:0000256" key="3">
    <source>
        <dbReference type="ARBA" id="ARBA00022485"/>
    </source>
</evidence>
<gene>
    <name evidence="12" type="ORF">SAMN02745133_02862</name>
</gene>
<dbReference type="SFLD" id="SFLDS00029">
    <property type="entry name" value="Radical_SAM"/>
    <property type="match status" value="1"/>
</dbReference>
<evidence type="ECO:0000256" key="2">
    <source>
        <dbReference type="ARBA" id="ARBA00009777"/>
    </source>
</evidence>
<comment type="similarity">
    <text evidence="2">Belongs to the organic radical-activating enzymes family.</text>
</comment>
<evidence type="ECO:0000313" key="12">
    <source>
        <dbReference type="EMBL" id="SHF51873.1"/>
    </source>
</evidence>
<feature type="domain" description="4Fe-4S ferredoxin-type" evidence="10">
    <location>
        <begin position="51"/>
        <end position="80"/>
    </location>
</feature>
<feature type="domain" description="Radical SAM core" evidence="11">
    <location>
        <begin position="20"/>
        <end position="297"/>
    </location>
</feature>
<dbReference type="Proteomes" id="UP000184148">
    <property type="component" value="Unassembled WGS sequence"/>
</dbReference>
<evidence type="ECO:0000256" key="5">
    <source>
        <dbReference type="ARBA" id="ARBA00022723"/>
    </source>
</evidence>
<keyword evidence="8" id="KW-0411">Iron-sulfur</keyword>
<sequence length="305" mass="34253">MEYEKNTKGMVFDIQRFSVHDGPGIRSIVFLKGCPLSCHWCSNPESQRPEKQIMFISHNCIGCGRCTRACPTGALTFNPSFSLDHEKCQRCGRCVDVCFSNALNMSGEVQTVEQVLHELKKDNLHYRRSGGGITLSGGEPLFQPNFARELLKGCKAKGWHTAIETTGFVAASVLESILPWVDLILLDIKHMDGEKHRHYTGQPNQVILNNARIMGSYGTPIIIRVPVIPNVNDSIREIQDIAEFALSIKGVKELHLLPYHRLGENKYQYLGYDYKLKGIEPHNKETIKNLQKAVIEKGFVCKIGG</sequence>
<keyword evidence="3" id="KW-0004">4Fe-4S</keyword>
<evidence type="ECO:0000259" key="10">
    <source>
        <dbReference type="PROSITE" id="PS51379"/>
    </source>
</evidence>
<dbReference type="PROSITE" id="PS00198">
    <property type="entry name" value="4FE4S_FER_1"/>
    <property type="match status" value="1"/>
</dbReference>
<evidence type="ECO:0000256" key="8">
    <source>
        <dbReference type="ARBA" id="ARBA00023014"/>
    </source>
</evidence>
<dbReference type="SFLD" id="SFLDG01118">
    <property type="entry name" value="activating_enzymes__group_2"/>
    <property type="match status" value="1"/>
</dbReference>
<dbReference type="SUPFAM" id="SSF54862">
    <property type="entry name" value="4Fe-4S ferredoxins"/>
    <property type="match status" value="1"/>
</dbReference>
<comment type="cofactor">
    <cofactor evidence="1">
        <name>[4Fe-4S] cluster</name>
        <dbReference type="ChEBI" id="CHEBI:49883"/>
    </cofactor>
</comment>
<keyword evidence="6" id="KW-0560">Oxidoreductase</keyword>
<keyword evidence="5" id="KW-0479">Metal-binding</keyword>
<dbReference type="GO" id="GO:0051539">
    <property type="term" value="F:4 iron, 4 sulfur cluster binding"/>
    <property type="evidence" value="ECO:0007669"/>
    <property type="project" value="UniProtKB-KW"/>
</dbReference>
<evidence type="ECO:0000256" key="1">
    <source>
        <dbReference type="ARBA" id="ARBA00001966"/>
    </source>
</evidence>
<evidence type="ECO:0000259" key="11">
    <source>
        <dbReference type="PROSITE" id="PS51918"/>
    </source>
</evidence>
<dbReference type="Gene3D" id="3.30.70.20">
    <property type="match status" value="1"/>
</dbReference>
<comment type="catalytic activity">
    <reaction evidence="9">
        <text>glycyl-[protein] + reduced [flavodoxin] + S-adenosyl-L-methionine = glycin-2-yl radical-[protein] + semiquinone [flavodoxin] + 5'-deoxyadenosine + L-methionine + H(+)</text>
        <dbReference type="Rhea" id="RHEA:61976"/>
        <dbReference type="Rhea" id="RHEA-COMP:10622"/>
        <dbReference type="Rhea" id="RHEA-COMP:14480"/>
        <dbReference type="Rhea" id="RHEA-COMP:15993"/>
        <dbReference type="Rhea" id="RHEA-COMP:15994"/>
        <dbReference type="ChEBI" id="CHEBI:15378"/>
        <dbReference type="ChEBI" id="CHEBI:17319"/>
        <dbReference type="ChEBI" id="CHEBI:29947"/>
        <dbReference type="ChEBI" id="CHEBI:32722"/>
        <dbReference type="ChEBI" id="CHEBI:57618"/>
        <dbReference type="ChEBI" id="CHEBI:57844"/>
        <dbReference type="ChEBI" id="CHEBI:59789"/>
        <dbReference type="ChEBI" id="CHEBI:140311"/>
    </reaction>
</comment>
<feature type="domain" description="4Fe-4S ferredoxin-type" evidence="10">
    <location>
        <begin position="81"/>
        <end position="108"/>
    </location>
</feature>
<dbReference type="PANTHER" id="PTHR30352:SF4">
    <property type="entry name" value="PYRUVATE FORMATE-LYASE 2-ACTIVATING ENZYME"/>
    <property type="match status" value="1"/>
</dbReference>
<dbReference type="Pfam" id="PF00037">
    <property type="entry name" value="Fer4"/>
    <property type="match status" value="2"/>
</dbReference>
<dbReference type="GO" id="GO:0046872">
    <property type="term" value="F:metal ion binding"/>
    <property type="evidence" value="ECO:0007669"/>
    <property type="project" value="UniProtKB-KW"/>
</dbReference>
<keyword evidence="4" id="KW-0949">S-adenosyl-L-methionine</keyword>
<protein>
    <submittedName>
        <fullName evidence="12">Glycerol dehydratase, cobalamin-independent, small subunit</fullName>
    </submittedName>
</protein>
<dbReference type="InterPro" id="IPR058240">
    <property type="entry name" value="rSAM_sf"/>
</dbReference>
<dbReference type="PANTHER" id="PTHR30352">
    <property type="entry name" value="PYRUVATE FORMATE-LYASE-ACTIVATING ENZYME"/>
    <property type="match status" value="1"/>
</dbReference>
<dbReference type="InterPro" id="IPR007197">
    <property type="entry name" value="rSAM"/>
</dbReference>
<accession>A0A1M5CAT9</accession>
<dbReference type="AlphaFoldDB" id="A0A1M5CAT9"/>
<keyword evidence="7" id="KW-0408">Iron</keyword>
<dbReference type="Gene3D" id="3.20.20.70">
    <property type="entry name" value="Aldolase class I"/>
    <property type="match status" value="1"/>
</dbReference>